<organism evidence="14 15">
    <name type="scientific">Clostridium paraputrificum</name>
    <dbReference type="NCBI Taxonomy" id="29363"/>
    <lineage>
        <taxon>Bacteria</taxon>
        <taxon>Bacillati</taxon>
        <taxon>Bacillota</taxon>
        <taxon>Clostridia</taxon>
        <taxon>Eubacteriales</taxon>
        <taxon>Clostridiaceae</taxon>
        <taxon>Clostridium</taxon>
    </lineage>
</organism>
<evidence type="ECO:0000256" key="3">
    <source>
        <dbReference type="ARBA" id="ARBA00018524"/>
    </source>
</evidence>
<keyword evidence="8" id="KW-0408">Iron</keyword>
<evidence type="ECO:0000256" key="2">
    <source>
        <dbReference type="ARBA" id="ARBA00007935"/>
    </source>
</evidence>
<feature type="transmembrane region" description="Helical" evidence="13">
    <location>
        <begin position="273"/>
        <end position="295"/>
    </location>
</feature>
<reference evidence="14 15" key="1">
    <citation type="submission" date="2016-06" db="EMBL/GenBank/DDBJ databases">
        <authorList>
            <person name="Kjaerup R.B."/>
            <person name="Dalgaard T.S."/>
            <person name="Juul-Madsen H.R."/>
        </authorList>
    </citation>
    <scope>NUCLEOTIDE SEQUENCE [LARGE SCALE GENOMIC DNA]</scope>
    <source>
        <strain evidence="14 15">373-A1</strain>
    </source>
</reference>
<dbReference type="eggNOG" id="COG0609">
    <property type="taxonomic scope" value="Bacteria"/>
</dbReference>
<keyword evidence="15" id="KW-1185">Reference proteome</keyword>
<name>A0A1B8RL53_9CLOT</name>
<evidence type="ECO:0000313" key="14">
    <source>
        <dbReference type="EMBL" id="OBY09473.1"/>
    </source>
</evidence>
<evidence type="ECO:0000256" key="6">
    <source>
        <dbReference type="ARBA" id="ARBA00022692"/>
    </source>
</evidence>
<proteinExistence type="inferred from homology"/>
<dbReference type="FunFam" id="1.10.3470.10:FF:000001">
    <property type="entry name" value="Vitamin B12 ABC transporter permease BtuC"/>
    <property type="match status" value="1"/>
</dbReference>
<feature type="transmembrane region" description="Helical" evidence="13">
    <location>
        <begin position="185"/>
        <end position="205"/>
    </location>
</feature>
<feature type="transmembrane region" description="Helical" evidence="13">
    <location>
        <begin position="141"/>
        <end position="165"/>
    </location>
</feature>
<gene>
    <name evidence="14" type="ORF">CP373A1_16240</name>
</gene>
<evidence type="ECO:0000256" key="10">
    <source>
        <dbReference type="ARBA" id="ARBA00025320"/>
    </source>
</evidence>
<dbReference type="CDD" id="cd06550">
    <property type="entry name" value="TM_ABC_iron-siderophores_like"/>
    <property type="match status" value="1"/>
</dbReference>
<keyword evidence="9 13" id="KW-0472">Membrane</keyword>
<comment type="function">
    <text evidence="10">Part of the binding-protein-dependent transport system for heme-iron. Responsible for the translocation of the substrate across the membrane.</text>
</comment>
<dbReference type="PANTHER" id="PTHR30472">
    <property type="entry name" value="FERRIC ENTEROBACTIN TRANSPORT SYSTEM PERMEASE PROTEIN"/>
    <property type="match status" value="1"/>
</dbReference>
<evidence type="ECO:0000256" key="1">
    <source>
        <dbReference type="ARBA" id="ARBA00004651"/>
    </source>
</evidence>
<dbReference type="GO" id="GO:0005886">
    <property type="term" value="C:plasma membrane"/>
    <property type="evidence" value="ECO:0007669"/>
    <property type="project" value="UniProtKB-SubCell"/>
</dbReference>
<dbReference type="GO" id="GO:0022857">
    <property type="term" value="F:transmembrane transporter activity"/>
    <property type="evidence" value="ECO:0007669"/>
    <property type="project" value="InterPro"/>
</dbReference>
<evidence type="ECO:0000256" key="11">
    <source>
        <dbReference type="ARBA" id="ARBA00031149"/>
    </source>
</evidence>
<evidence type="ECO:0000256" key="9">
    <source>
        <dbReference type="ARBA" id="ARBA00023136"/>
    </source>
</evidence>
<comment type="subcellular location">
    <subcellularLocation>
        <location evidence="1">Cell membrane</location>
        <topology evidence="1">Multi-pass membrane protein</topology>
    </subcellularLocation>
</comment>
<evidence type="ECO:0000256" key="13">
    <source>
        <dbReference type="SAM" id="Phobius"/>
    </source>
</evidence>
<keyword evidence="7 13" id="KW-1133">Transmembrane helix</keyword>
<dbReference type="Pfam" id="PF01032">
    <property type="entry name" value="FecCD"/>
    <property type="match status" value="1"/>
</dbReference>
<dbReference type="AlphaFoldDB" id="A0A1B8RL53"/>
<keyword evidence="4" id="KW-0813">Transport</keyword>
<evidence type="ECO:0000256" key="7">
    <source>
        <dbReference type="ARBA" id="ARBA00022989"/>
    </source>
</evidence>
<dbReference type="PANTHER" id="PTHR30472:SF21">
    <property type="entry name" value="HEME-IRON TRANSPORT SYSTEM PERMEASE PROTEIN ISDF-RELATED"/>
    <property type="match status" value="1"/>
</dbReference>
<comment type="caution">
    <text evidence="14">The sequence shown here is derived from an EMBL/GenBank/DDBJ whole genome shotgun (WGS) entry which is preliminary data.</text>
</comment>
<comment type="similarity">
    <text evidence="2">Belongs to the binding-protein-dependent transport system permease family. FecCD subfamily.</text>
</comment>
<sequence length="325" mass="34793">MMKKRLYIIISLITLSILLFASLAQGSIDITVKELFEGIFGINISNNYEIVKDLRMPRVFIAVLIGANLSIAGVLLQAVIRNPLADPYVTGISSGASLVTVGVMIFIPSIGMMRPILGFLGGVISCGIVYIFAYKKELSPIRIVLVGAAINALFGGFTSMMTTSLGMGASNIQRWLQGSLAAVKWSDVTIILIYSIIGVVIALLLSRNCNILMLGNKNAKSLGINGDVQMIIITGVAVFLSSISTSIGGVISFVGLVVPHICRMIIGSDHKYLIPFSGLVGANLLLLADTLGRVIMKPYEVPVGIIMAIIGAPFFLYILRRSDIK</sequence>
<evidence type="ECO:0000256" key="4">
    <source>
        <dbReference type="ARBA" id="ARBA00022448"/>
    </source>
</evidence>
<dbReference type="EMBL" id="MAPZ01000033">
    <property type="protein sequence ID" value="OBY09473.1"/>
    <property type="molecule type" value="Genomic_DNA"/>
</dbReference>
<evidence type="ECO:0000313" key="15">
    <source>
        <dbReference type="Proteomes" id="UP000092714"/>
    </source>
</evidence>
<feature type="transmembrane region" description="Helical" evidence="13">
    <location>
        <begin position="59"/>
        <end position="76"/>
    </location>
</feature>
<feature type="transmembrane region" description="Helical" evidence="13">
    <location>
        <begin position="116"/>
        <end position="134"/>
    </location>
</feature>
<dbReference type="OrthoDB" id="9792889at2"/>
<dbReference type="InterPro" id="IPR000522">
    <property type="entry name" value="ABC_transptr_permease_BtuC"/>
</dbReference>
<dbReference type="Proteomes" id="UP000092714">
    <property type="component" value="Unassembled WGS sequence"/>
</dbReference>
<keyword evidence="6 13" id="KW-0812">Transmembrane</keyword>
<dbReference type="SUPFAM" id="SSF81345">
    <property type="entry name" value="ABC transporter involved in vitamin B12 uptake, BtuC"/>
    <property type="match status" value="1"/>
</dbReference>
<dbReference type="Gene3D" id="1.10.3470.10">
    <property type="entry name" value="ABC transporter involved in vitamin B12 uptake, BtuC"/>
    <property type="match status" value="1"/>
</dbReference>
<dbReference type="InterPro" id="IPR037294">
    <property type="entry name" value="ABC_BtuC-like"/>
</dbReference>
<dbReference type="GO" id="GO:0033214">
    <property type="term" value="P:siderophore-iron import into cell"/>
    <property type="evidence" value="ECO:0007669"/>
    <property type="project" value="TreeGrafter"/>
</dbReference>
<evidence type="ECO:0000256" key="8">
    <source>
        <dbReference type="ARBA" id="ARBA00023004"/>
    </source>
</evidence>
<protein>
    <recommendedName>
        <fullName evidence="3">Probable heme-iron transport system permease protein IsdF</fullName>
    </recommendedName>
    <alternativeName>
        <fullName evidence="12">Iron-regulated surface determinant protein F</fullName>
    </alternativeName>
    <alternativeName>
        <fullName evidence="11">Staphylococcal iron-regulated protein G</fullName>
    </alternativeName>
</protein>
<evidence type="ECO:0000256" key="5">
    <source>
        <dbReference type="ARBA" id="ARBA00022475"/>
    </source>
</evidence>
<feature type="transmembrane region" description="Helical" evidence="13">
    <location>
        <begin position="88"/>
        <end position="110"/>
    </location>
</feature>
<keyword evidence="5" id="KW-1003">Cell membrane</keyword>
<feature type="transmembrane region" description="Helical" evidence="13">
    <location>
        <begin position="301"/>
        <end position="319"/>
    </location>
</feature>
<accession>A0A1B8RL53</accession>
<evidence type="ECO:0000256" key="12">
    <source>
        <dbReference type="ARBA" id="ARBA00031465"/>
    </source>
</evidence>